<proteinExistence type="predicted"/>
<name>W6YX81_COCC2</name>
<evidence type="ECO:0000313" key="2">
    <source>
        <dbReference type="EMBL" id="EUC36116.1"/>
    </source>
</evidence>
<accession>W6YX81</accession>
<sequence>GIGPCLPKVGVATCISTLLVCVLIGTTTLACFPNSHLHSRPRHGCLADLPRLNKPRLKCHLVWSIYPTSALWHVSTIRTYHQFLPVPLAQQLPQYCLRSRQAHL</sequence>
<reference evidence="2 3" key="1">
    <citation type="journal article" date="2013" name="PLoS Genet.">
        <title>Comparative genome structure, secondary metabolite, and effector coding capacity across Cochliobolus pathogens.</title>
        <authorList>
            <person name="Condon B.J."/>
            <person name="Leng Y."/>
            <person name="Wu D."/>
            <person name="Bushley K.E."/>
            <person name="Ohm R.A."/>
            <person name="Otillar R."/>
            <person name="Martin J."/>
            <person name="Schackwitz W."/>
            <person name="Grimwood J."/>
            <person name="MohdZainudin N."/>
            <person name="Xue C."/>
            <person name="Wang R."/>
            <person name="Manning V.A."/>
            <person name="Dhillon B."/>
            <person name="Tu Z.J."/>
            <person name="Steffenson B.J."/>
            <person name="Salamov A."/>
            <person name="Sun H."/>
            <person name="Lowry S."/>
            <person name="LaButti K."/>
            <person name="Han J."/>
            <person name="Copeland A."/>
            <person name="Lindquist E."/>
            <person name="Barry K."/>
            <person name="Schmutz J."/>
            <person name="Baker S.E."/>
            <person name="Ciuffetti L.M."/>
            <person name="Grigoriev I.V."/>
            <person name="Zhong S."/>
            <person name="Turgeon B.G."/>
        </authorList>
    </citation>
    <scope>NUCLEOTIDE SEQUENCE [LARGE SCALE GENOMIC DNA]</scope>
    <source>
        <strain evidence="2 3">26-R-13</strain>
    </source>
</reference>
<dbReference type="KEGG" id="bze:COCCADRAFT_88867"/>
<dbReference type="AlphaFoldDB" id="W6YX81"/>
<gene>
    <name evidence="2" type="ORF">COCCADRAFT_88867</name>
</gene>
<dbReference type="GeneID" id="19152656"/>
<feature type="transmembrane region" description="Helical" evidence="1">
    <location>
        <begin position="6"/>
        <end position="32"/>
    </location>
</feature>
<dbReference type="Proteomes" id="UP000053841">
    <property type="component" value="Unassembled WGS sequence"/>
</dbReference>
<keyword evidence="3" id="KW-1185">Reference proteome</keyword>
<dbReference type="EMBL" id="KI964565">
    <property type="protein sequence ID" value="EUC36116.1"/>
    <property type="molecule type" value="Genomic_DNA"/>
</dbReference>
<keyword evidence="1" id="KW-0472">Membrane</keyword>
<evidence type="ECO:0000256" key="1">
    <source>
        <dbReference type="SAM" id="Phobius"/>
    </source>
</evidence>
<keyword evidence="1" id="KW-0812">Transmembrane</keyword>
<dbReference type="RefSeq" id="XP_007709549.1">
    <property type="nucleotide sequence ID" value="XM_007711359.1"/>
</dbReference>
<dbReference type="HOGENOM" id="CLU_2256363_0_0_1"/>
<organism evidence="2 3">
    <name type="scientific">Cochliobolus carbonum (strain 26-R-13)</name>
    <name type="common">Maize leaf spot fungus</name>
    <name type="synonym">Bipolaris zeicola</name>
    <dbReference type="NCBI Taxonomy" id="930089"/>
    <lineage>
        <taxon>Eukaryota</taxon>
        <taxon>Fungi</taxon>
        <taxon>Dikarya</taxon>
        <taxon>Ascomycota</taxon>
        <taxon>Pezizomycotina</taxon>
        <taxon>Dothideomycetes</taxon>
        <taxon>Pleosporomycetidae</taxon>
        <taxon>Pleosporales</taxon>
        <taxon>Pleosporineae</taxon>
        <taxon>Pleosporaceae</taxon>
        <taxon>Bipolaris</taxon>
    </lineage>
</organism>
<evidence type="ECO:0000313" key="3">
    <source>
        <dbReference type="Proteomes" id="UP000053841"/>
    </source>
</evidence>
<keyword evidence="1" id="KW-1133">Transmembrane helix</keyword>
<feature type="non-terminal residue" evidence="2">
    <location>
        <position position="1"/>
    </location>
</feature>
<protein>
    <submittedName>
        <fullName evidence="2">Uncharacterized protein</fullName>
    </submittedName>
</protein>